<feature type="compositionally biased region" description="Gly residues" evidence="5">
    <location>
        <begin position="568"/>
        <end position="581"/>
    </location>
</feature>
<feature type="coiled-coil region" evidence="4">
    <location>
        <begin position="270"/>
        <end position="297"/>
    </location>
</feature>
<dbReference type="PANTHER" id="PTHR23239:SF366">
    <property type="entry name" value="KERATIN, TYPE I CYTOSKELETAL 47 KDA"/>
    <property type="match status" value="1"/>
</dbReference>
<reference evidence="7" key="1">
    <citation type="submission" date="2020-10" db="EMBL/GenBank/DDBJ databases">
        <title>Chromosome-scale genome assembly of the Allis shad, Alosa alosa.</title>
        <authorList>
            <person name="Margot Z."/>
            <person name="Christophe K."/>
            <person name="Cabau C."/>
            <person name="Louis A."/>
            <person name="Berthelot C."/>
            <person name="Parey E."/>
            <person name="Roest Crollius H."/>
            <person name="Montfort J."/>
            <person name="Robinson-Rechavi M."/>
            <person name="Bucao C."/>
            <person name="Bouchez O."/>
            <person name="Gislard M."/>
            <person name="Lluch J."/>
            <person name="Milhes M."/>
            <person name="Lampietro C."/>
            <person name="Lopez Roques C."/>
            <person name="Donnadieu C."/>
            <person name="Braasch I."/>
            <person name="Desvignes T."/>
            <person name="Postlethwait J."/>
            <person name="Bobe J."/>
            <person name="Guiguen Y."/>
        </authorList>
    </citation>
    <scope>NUCLEOTIDE SEQUENCE</scope>
    <source>
        <strain evidence="7">M-15738</strain>
        <tissue evidence="7">Blood</tissue>
    </source>
</reference>
<feature type="region of interest" description="Disordered" evidence="5">
    <location>
        <begin position="450"/>
        <end position="470"/>
    </location>
</feature>
<evidence type="ECO:0000256" key="3">
    <source>
        <dbReference type="RuleBase" id="RU000685"/>
    </source>
</evidence>
<feature type="region of interest" description="Disordered" evidence="5">
    <location>
        <begin position="366"/>
        <end position="401"/>
    </location>
</feature>
<dbReference type="InterPro" id="IPR039008">
    <property type="entry name" value="IF_rod_dom"/>
</dbReference>
<dbReference type="Pfam" id="PF00038">
    <property type="entry name" value="Filament"/>
    <property type="match status" value="1"/>
</dbReference>
<dbReference type="Gene3D" id="1.20.5.500">
    <property type="entry name" value="Single helix bin"/>
    <property type="match status" value="1"/>
</dbReference>
<protein>
    <recommendedName>
        <fullName evidence="6">IF rod domain-containing protein</fullName>
    </recommendedName>
</protein>
<dbReference type="Proteomes" id="UP000823561">
    <property type="component" value="Chromosome 7"/>
</dbReference>
<name>A0AAV6GWM2_9TELE</name>
<dbReference type="Gene3D" id="1.20.5.1160">
    <property type="entry name" value="Vasodilator-stimulated phosphoprotein"/>
    <property type="match status" value="1"/>
</dbReference>
<proteinExistence type="inferred from homology"/>
<evidence type="ECO:0000313" key="8">
    <source>
        <dbReference type="Proteomes" id="UP000823561"/>
    </source>
</evidence>
<dbReference type="Gene3D" id="1.20.5.170">
    <property type="match status" value="1"/>
</dbReference>
<dbReference type="InterPro" id="IPR018039">
    <property type="entry name" value="IF_conserved"/>
</dbReference>
<dbReference type="PRINTS" id="PR01248">
    <property type="entry name" value="TYPE1KERATIN"/>
</dbReference>
<dbReference type="EMBL" id="JADWDJ010000007">
    <property type="protein sequence ID" value="KAG5278221.1"/>
    <property type="molecule type" value="Genomic_DNA"/>
</dbReference>
<evidence type="ECO:0000313" key="7">
    <source>
        <dbReference type="EMBL" id="KAG5278221.1"/>
    </source>
</evidence>
<evidence type="ECO:0000259" key="6">
    <source>
        <dbReference type="PROSITE" id="PS51842"/>
    </source>
</evidence>
<evidence type="ECO:0000256" key="5">
    <source>
        <dbReference type="SAM" id="MobiDB-lite"/>
    </source>
</evidence>
<dbReference type="PROSITE" id="PS51842">
    <property type="entry name" value="IF_ROD_2"/>
    <property type="match status" value="1"/>
</dbReference>
<evidence type="ECO:0000256" key="2">
    <source>
        <dbReference type="ARBA" id="ARBA00023054"/>
    </source>
</evidence>
<dbReference type="SUPFAM" id="SSF64593">
    <property type="entry name" value="Intermediate filament protein, coiled coil region"/>
    <property type="match status" value="2"/>
</dbReference>
<feature type="compositionally biased region" description="Gly residues" evidence="5">
    <location>
        <begin position="608"/>
        <end position="623"/>
    </location>
</feature>
<evidence type="ECO:0000256" key="1">
    <source>
        <dbReference type="ARBA" id="ARBA00022754"/>
    </source>
</evidence>
<gene>
    <name evidence="7" type="ORF">AALO_G00096560</name>
</gene>
<dbReference type="GO" id="GO:0005198">
    <property type="term" value="F:structural molecule activity"/>
    <property type="evidence" value="ECO:0007669"/>
    <property type="project" value="InterPro"/>
</dbReference>
<feature type="non-terminal residue" evidence="7">
    <location>
        <position position="629"/>
    </location>
</feature>
<feature type="compositionally biased region" description="Low complexity" evidence="5">
    <location>
        <begin position="366"/>
        <end position="382"/>
    </location>
</feature>
<dbReference type="SMART" id="SM01391">
    <property type="entry name" value="Filament"/>
    <property type="match status" value="1"/>
</dbReference>
<dbReference type="PROSITE" id="PS00226">
    <property type="entry name" value="IF_ROD_1"/>
    <property type="match status" value="1"/>
</dbReference>
<dbReference type="GO" id="GO:0005882">
    <property type="term" value="C:intermediate filament"/>
    <property type="evidence" value="ECO:0007669"/>
    <property type="project" value="UniProtKB-KW"/>
</dbReference>
<comment type="similarity">
    <text evidence="3">Belongs to the intermediate filament family.</text>
</comment>
<evidence type="ECO:0000256" key="4">
    <source>
        <dbReference type="SAM" id="Coils"/>
    </source>
</evidence>
<accession>A0AAV6GWM2</accession>
<comment type="caution">
    <text evidence="7">The sequence shown here is derived from an EMBL/GenBank/DDBJ whole genome shotgun (WGS) entry which is preliminary data.</text>
</comment>
<feature type="compositionally biased region" description="Low complexity" evidence="5">
    <location>
        <begin position="582"/>
        <end position="607"/>
    </location>
</feature>
<feature type="domain" description="IF rod" evidence="6">
    <location>
        <begin position="48"/>
        <end position="358"/>
    </location>
</feature>
<feature type="region of interest" description="Disordered" evidence="5">
    <location>
        <begin position="568"/>
        <end position="629"/>
    </location>
</feature>
<keyword evidence="1 3" id="KW-0403">Intermediate filament</keyword>
<keyword evidence="2 4" id="KW-0175">Coiled coil</keyword>
<sequence length="629" mass="63487">MLGGGSSGGGGGYGMLGSTMGSGAGGSGMGGGGGLGREGSVVAAAGKGKKNMQMLNDRLATYLERVRTLEKTNQELEEKVRAFTSTRQFVTHDMHAYDSQLIPLREKLMMMFLENSRVVLSIDNVKLAIEDFKTKYETEVSLRQTIEADVASLKGLKREYDAANSGLVYEQQALEKERSSLQKSHQEEVTAMRTQVSGTVKVDVKAADSPDMGRVLADLRLEYEAIMQKNHQEVENWYSKQVELKQFQSAVDTEAMVSSGSQVREIQSQSMDLQAQLDSMLRMKANLEQQLVEVQARFQSRMVTLTRTAASMEGELAGVRANAMQQGKDYQVLLDIKVQLEQEIATYRALLEGTADLSSMAALKSSAHSRSSTLSSSSSTSAGMGGGKSATGYGTSSSSTSTKVIRTVVSSSSGGDATSINVGGSAAAGKSVTTVSSSSVDGGAGLAATVTSGGSQVSTGSAGGSGGGVKITRTVTTTEGGEGGVSGSGTSTTVIRRSTISEVSGGGGGVGGSGSVVMSGGSGVAGMMMSSGGVVSGGETVVVKSSHTEISSGLSCGAAVSGGSLSLGGGSASSGSAGGGAVMTSSGGSISGGTMSSESISMSSGGSMMSGGGAMMSGGGISGGSMSSE</sequence>
<organism evidence="7 8">
    <name type="scientific">Alosa alosa</name>
    <name type="common">allis shad</name>
    <dbReference type="NCBI Taxonomy" id="278164"/>
    <lineage>
        <taxon>Eukaryota</taxon>
        <taxon>Metazoa</taxon>
        <taxon>Chordata</taxon>
        <taxon>Craniata</taxon>
        <taxon>Vertebrata</taxon>
        <taxon>Euteleostomi</taxon>
        <taxon>Actinopterygii</taxon>
        <taxon>Neopterygii</taxon>
        <taxon>Teleostei</taxon>
        <taxon>Clupei</taxon>
        <taxon>Clupeiformes</taxon>
        <taxon>Clupeoidei</taxon>
        <taxon>Clupeidae</taxon>
        <taxon>Alosa</taxon>
    </lineage>
</organism>
<feature type="compositionally biased region" description="Low complexity" evidence="5">
    <location>
        <begin position="390"/>
        <end position="401"/>
    </location>
</feature>
<dbReference type="AlphaFoldDB" id="A0AAV6GWM2"/>
<dbReference type="InterPro" id="IPR002957">
    <property type="entry name" value="Keratin_I"/>
</dbReference>
<dbReference type="PANTHER" id="PTHR23239">
    <property type="entry name" value="INTERMEDIATE FILAMENT"/>
    <property type="match status" value="1"/>
</dbReference>
<feature type="coiled-coil region" evidence="4">
    <location>
        <begin position="52"/>
        <end position="86"/>
    </location>
</feature>
<feature type="compositionally biased region" description="Low complexity" evidence="5">
    <location>
        <begin position="450"/>
        <end position="460"/>
    </location>
</feature>
<keyword evidence="8" id="KW-1185">Reference proteome</keyword>